<dbReference type="HOGENOM" id="CLU_1956953_0_0_5"/>
<protein>
    <submittedName>
        <fullName evidence="1">Uncharacterized protein</fullName>
    </submittedName>
</protein>
<gene>
    <name evidence="1" type="ORF">RB2654_19663</name>
</gene>
<dbReference type="EMBL" id="AAMT01000001">
    <property type="protein sequence ID" value="EAQ14834.1"/>
    <property type="molecule type" value="Genomic_DNA"/>
</dbReference>
<dbReference type="AlphaFoldDB" id="A3VA93"/>
<dbReference type="Proteomes" id="UP000002931">
    <property type="component" value="Unassembled WGS sequence"/>
</dbReference>
<organism evidence="1 2">
    <name type="scientific">Maritimibacter alkaliphilus HTCC2654</name>
    <dbReference type="NCBI Taxonomy" id="314271"/>
    <lineage>
        <taxon>Bacteria</taxon>
        <taxon>Pseudomonadati</taxon>
        <taxon>Pseudomonadota</taxon>
        <taxon>Alphaproteobacteria</taxon>
        <taxon>Rhodobacterales</taxon>
        <taxon>Roseobacteraceae</taxon>
        <taxon>Maritimibacter</taxon>
    </lineage>
</organism>
<sequence length="128" mass="14466">MLDPWKRILNGEEPDMDVGLPAIIDGGNLRFVKAGTSDAARVAMERRSYEDVPKEGLVAVVVPNLAMLMLHRLFVIYSQLNGLKDEREFYGTVNRDKAVDWLARKMKLDPETTRALRQEVHDLAAEDA</sequence>
<proteinExistence type="predicted"/>
<comment type="caution">
    <text evidence="1">The sequence shown here is derived from an EMBL/GenBank/DDBJ whole genome shotgun (WGS) entry which is preliminary data.</text>
</comment>
<keyword evidence="2" id="KW-1185">Reference proteome</keyword>
<evidence type="ECO:0000313" key="2">
    <source>
        <dbReference type="Proteomes" id="UP000002931"/>
    </source>
</evidence>
<reference evidence="1 2" key="1">
    <citation type="journal article" date="2010" name="J. Bacteriol.">
        <title>Genome sequences of Pelagibaca bermudensis HTCC2601T and Maritimibacter alkaliphilus HTCC2654T, the type strains of two marine Roseobacter genera.</title>
        <authorList>
            <person name="Thrash J.C."/>
            <person name="Cho J.C."/>
            <person name="Ferriera S."/>
            <person name="Johnson J."/>
            <person name="Vergin K.L."/>
            <person name="Giovannoni S.J."/>
        </authorList>
    </citation>
    <scope>NUCLEOTIDE SEQUENCE [LARGE SCALE GENOMIC DNA]</scope>
    <source>
        <strain evidence="1 2">HTCC2654</strain>
    </source>
</reference>
<accession>A3VA93</accession>
<evidence type="ECO:0000313" key="1">
    <source>
        <dbReference type="EMBL" id="EAQ14834.1"/>
    </source>
</evidence>
<name>A3VA93_9RHOB</name>